<name>B7JAK9_ACIF2</name>
<sequence>MEQNPEAVRQWLEQDYRRLCAQAAQEGAVIYWGDETAIKEDAYGVREYAPRGQTPVLAVPARWTTLSMISAISPRGEVAFQQSPRQMPQKIASHLRHPAAR</sequence>
<dbReference type="PaxDb" id="243159-AFE_3105"/>
<dbReference type="Proteomes" id="UP000001362">
    <property type="component" value="Chromosome"/>
</dbReference>
<evidence type="ECO:0000313" key="3">
    <source>
        <dbReference type="EMBL" id="ACK80042.1"/>
    </source>
</evidence>
<evidence type="ECO:0000256" key="1">
    <source>
        <dbReference type="SAM" id="MobiDB-lite"/>
    </source>
</evidence>
<dbReference type="HOGENOM" id="CLU_2285283_0_0_6"/>
<dbReference type="InterPro" id="IPR038717">
    <property type="entry name" value="Tc1-like_DDE_dom"/>
</dbReference>
<organism evidence="3 4">
    <name type="scientific">Acidithiobacillus ferrooxidans (strain ATCC 23270 / DSM 14882 / CIP 104768 / NCIMB 8455)</name>
    <name type="common">Ferrobacillus ferrooxidans (strain ATCC 23270)</name>
    <dbReference type="NCBI Taxonomy" id="243159"/>
    <lineage>
        <taxon>Bacteria</taxon>
        <taxon>Pseudomonadati</taxon>
        <taxon>Pseudomonadota</taxon>
        <taxon>Acidithiobacillia</taxon>
        <taxon>Acidithiobacillales</taxon>
        <taxon>Acidithiobacillaceae</taxon>
        <taxon>Acidithiobacillus</taxon>
    </lineage>
</organism>
<accession>B7JAK9</accession>
<feature type="domain" description="Tc1-like transposase DDE" evidence="2">
    <location>
        <begin position="30"/>
        <end position="83"/>
    </location>
</feature>
<proteinExistence type="predicted"/>
<dbReference type="AlphaFoldDB" id="B7JAK9"/>
<keyword evidence="4" id="KW-1185">Reference proteome</keyword>
<dbReference type="KEGG" id="afr:AFE_3105"/>
<reference evidence="3 4" key="1">
    <citation type="journal article" date="2008" name="BMC Genomics">
        <title>Acidithiobacillus ferrooxidans metabolism: from genome sequence to industrial applications.</title>
        <authorList>
            <person name="Valdes J."/>
            <person name="Pedroso I."/>
            <person name="Quatrini R."/>
            <person name="Dodson R.J."/>
            <person name="Tettelin H."/>
            <person name="Blake R.II."/>
            <person name="Eisen J.A."/>
            <person name="Holmes D.S."/>
        </authorList>
    </citation>
    <scope>NUCLEOTIDE SEQUENCE [LARGE SCALE GENOMIC DNA]</scope>
    <source>
        <strain evidence="4">ATCC 23270 / DSM 14882 / CIP 104768 / NCIMB 8455</strain>
    </source>
</reference>
<dbReference type="GeneID" id="65282102"/>
<evidence type="ECO:0000259" key="2">
    <source>
        <dbReference type="Pfam" id="PF13358"/>
    </source>
</evidence>
<dbReference type="EMBL" id="CP001219">
    <property type="protein sequence ID" value="ACK80042.1"/>
    <property type="molecule type" value="Genomic_DNA"/>
</dbReference>
<evidence type="ECO:0000313" key="4">
    <source>
        <dbReference type="Proteomes" id="UP000001362"/>
    </source>
</evidence>
<gene>
    <name evidence="3" type="ordered locus">AFE_3105</name>
</gene>
<feature type="region of interest" description="Disordered" evidence="1">
    <location>
        <begin position="80"/>
        <end position="101"/>
    </location>
</feature>
<dbReference type="eggNOG" id="COG3335">
    <property type="taxonomic scope" value="Bacteria"/>
</dbReference>
<dbReference type="RefSeq" id="WP_012607620.1">
    <property type="nucleotide sequence ID" value="NC_011761.1"/>
</dbReference>
<protein>
    <submittedName>
        <fullName evidence="3">ISAfe6, transposase, degenerate</fullName>
    </submittedName>
</protein>
<dbReference type="Pfam" id="PF13358">
    <property type="entry name" value="DDE_3"/>
    <property type="match status" value="1"/>
</dbReference>